<name>A0ABT7Y4E2_9VIBR</name>
<dbReference type="EMBL" id="JAUEOZ010000002">
    <property type="protein sequence ID" value="MDN2482923.1"/>
    <property type="molecule type" value="Genomic_DNA"/>
</dbReference>
<keyword evidence="2" id="KW-1185">Reference proteome</keyword>
<evidence type="ECO:0000313" key="2">
    <source>
        <dbReference type="Proteomes" id="UP001169719"/>
    </source>
</evidence>
<accession>A0ABT7Y4E2</accession>
<reference evidence="1" key="1">
    <citation type="submission" date="2024-05" db="EMBL/GenBank/DDBJ databases">
        <title>Genome Sequences of Four Agar- Degrading Marine Bacteria.</title>
        <authorList>
            <person name="Phillips E.K."/>
            <person name="Shaffer J.C."/>
            <person name="Henson M.W."/>
            <person name="Temperton B."/>
            <person name="Thrash C.J."/>
            <person name="Martin M.O."/>
        </authorList>
    </citation>
    <scope>NUCLEOTIDE SEQUENCE</scope>
    <source>
        <strain evidence="1">EKP203</strain>
    </source>
</reference>
<comment type="caution">
    <text evidence="1">The sequence shown here is derived from an EMBL/GenBank/DDBJ whole genome shotgun (WGS) entry which is preliminary data.</text>
</comment>
<organism evidence="1 2">
    <name type="scientific">Vibrio agarivorans</name>
    <dbReference type="NCBI Taxonomy" id="153622"/>
    <lineage>
        <taxon>Bacteria</taxon>
        <taxon>Pseudomonadati</taxon>
        <taxon>Pseudomonadota</taxon>
        <taxon>Gammaproteobacteria</taxon>
        <taxon>Vibrionales</taxon>
        <taxon>Vibrionaceae</taxon>
        <taxon>Vibrio</taxon>
    </lineage>
</organism>
<sequence>MVSTWGSKGDSVLTKATFIKHGSQCSYDLTSIIHSSKSCIGYAQEMSMFDYVAETGDYIWMQNKGGVNMLLHPAGSGCVATFTYDQKA</sequence>
<proteinExistence type="predicted"/>
<dbReference type="RefSeq" id="WP_289962975.1">
    <property type="nucleotide sequence ID" value="NZ_JAUEOZ010000002.1"/>
</dbReference>
<dbReference type="Proteomes" id="UP001169719">
    <property type="component" value="Unassembled WGS sequence"/>
</dbReference>
<protein>
    <submittedName>
        <fullName evidence="1">Uncharacterized protein</fullName>
    </submittedName>
</protein>
<evidence type="ECO:0000313" key="1">
    <source>
        <dbReference type="EMBL" id="MDN2482923.1"/>
    </source>
</evidence>
<gene>
    <name evidence="1" type="ORF">QWJ08_16395</name>
</gene>